<dbReference type="PANTHER" id="PTHR12223">
    <property type="entry name" value="VESICULAR MANNOSE-BINDING LECTIN"/>
    <property type="match status" value="1"/>
</dbReference>
<keyword evidence="3 7" id="KW-0732">Signal</keyword>
<keyword evidence="2 6" id="KW-0812">Transmembrane</keyword>
<dbReference type="Pfam" id="PF03388">
    <property type="entry name" value="Lectin_leg-like"/>
    <property type="match status" value="1"/>
</dbReference>
<dbReference type="EMBL" id="ML996691">
    <property type="protein sequence ID" value="KAF2402311.1"/>
    <property type="molecule type" value="Genomic_DNA"/>
</dbReference>
<name>A0A6G1I2A4_9PEZI</name>
<dbReference type="Gene3D" id="2.60.120.200">
    <property type="match status" value="1"/>
</dbReference>
<dbReference type="SUPFAM" id="SSF49899">
    <property type="entry name" value="Concanavalin A-like lectins/glucanases"/>
    <property type="match status" value="1"/>
</dbReference>
<dbReference type="GO" id="GO:0006888">
    <property type="term" value="P:endoplasmic reticulum to Golgi vesicle-mediated transport"/>
    <property type="evidence" value="ECO:0007669"/>
    <property type="project" value="TreeGrafter"/>
</dbReference>
<evidence type="ECO:0000256" key="1">
    <source>
        <dbReference type="ARBA" id="ARBA00004479"/>
    </source>
</evidence>
<proteinExistence type="predicted"/>
<evidence type="ECO:0000259" key="8">
    <source>
        <dbReference type="PROSITE" id="PS51328"/>
    </source>
</evidence>
<dbReference type="OrthoDB" id="10265193at2759"/>
<sequence length="444" mass="50256">MYIPRTPFGLLVLASVARLVAGKSYGHEPVVDDLSFGHHEAIWSPDHHHVPGWTLLGEGYTPEVLSDRIILTPPYPGNKRGAIWADHAETETEWHAEMEFRASGPDHGTGNMQLWFAKDGKKVVGTSSLYTVAAFDGLVLVVSQYGGHGGTLRAFLNDGSVSFKDHHHVDQLAFASCDFSYRNLGRFSHLSVKQDYASFEVEIDHKPCFKTGRIHLPAGYYFGITAASAENPDSFETKSLLVSKIDTHHHEEHNWQKEAQQVLHEQDHAAKDDAGEGWHWTTEEEHIKDAPASSYKTEADKFQDLHSRLTVMGHQLDTLYHDLTLLKSQYEARHEELMTWIRPVHDHADASRRAVERVEHAVEAIKRDVEGKDYREHLTQLHDAIKEGHQAMLVGVPHTVHSLVQASSPRMGFFVFIVLAFQVMLLASYVVYRRRRDSAPKKYL</sequence>
<dbReference type="AlphaFoldDB" id="A0A6G1I2A4"/>
<keyword evidence="4 6" id="KW-1133">Transmembrane helix</keyword>
<evidence type="ECO:0000256" key="2">
    <source>
        <dbReference type="ARBA" id="ARBA00022692"/>
    </source>
</evidence>
<feature type="chain" id="PRO_5026170890" evidence="7">
    <location>
        <begin position="23"/>
        <end position="444"/>
    </location>
</feature>
<evidence type="ECO:0000256" key="5">
    <source>
        <dbReference type="ARBA" id="ARBA00023136"/>
    </source>
</evidence>
<feature type="signal peptide" evidence="7">
    <location>
        <begin position="1"/>
        <end position="22"/>
    </location>
</feature>
<dbReference type="GO" id="GO:0005793">
    <property type="term" value="C:endoplasmic reticulum-Golgi intermediate compartment"/>
    <property type="evidence" value="ECO:0007669"/>
    <property type="project" value="TreeGrafter"/>
</dbReference>
<gene>
    <name evidence="9" type="ORF">EJ06DRAFT_473871</name>
</gene>
<protein>
    <submittedName>
        <fullName evidence="9">Concanavalin A-like lectin/glucanase</fullName>
    </submittedName>
</protein>
<evidence type="ECO:0000256" key="4">
    <source>
        <dbReference type="ARBA" id="ARBA00022989"/>
    </source>
</evidence>
<organism evidence="9 10">
    <name type="scientific">Trichodelitschia bisporula</name>
    <dbReference type="NCBI Taxonomy" id="703511"/>
    <lineage>
        <taxon>Eukaryota</taxon>
        <taxon>Fungi</taxon>
        <taxon>Dikarya</taxon>
        <taxon>Ascomycota</taxon>
        <taxon>Pezizomycotina</taxon>
        <taxon>Dothideomycetes</taxon>
        <taxon>Dothideomycetes incertae sedis</taxon>
        <taxon>Phaeotrichales</taxon>
        <taxon>Phaeotrichaceae</taxon>
        <taxon>Trichodelitschia</taxon>
    </lineage>
</organism>
<dbReference type="GO" id="GO:0005789">
    <property type="term" value="C:endoplasmic reticulum membrane"/>
    <property type="evidence" value="ECO:0007669"/>
    <property type="project" value="TreeGrafter"/>
</dbReference>
<evidence type="ECO:0000256" key="3">
    <source>
        <dbReference type="ARBA" id="ARBA00022729"/>
    </source>
</evidence>
<keyword evidence="5 6" id="KW-0472">Membrane</keyword>
<reference evidence="9" key="1">
    <citation type="journal article" date="2020" name="Stud. Mycol.">
        <title>101 Dothideomycetes genomes: a test case for predicting lifestyles and emergence of pathogens.</title>
        <authorList>
            <person name="Haridas S."/>
            <person name="Albert R."/>
            <person name="Binder M."/>
            <person name="Bloem J."/>
            <person name="Labutti K."/>
            <person name="Salamov A."/>
            <person name="Andreopoulos B."/>
            <person name="Baker S."/>
            <person name="Barry K."/>
            <person name="Bills G."/>
            <person name="Bluhm B."/>
            <person name="Cannon C."/>
            <person name="Castanera R."/>
            <person name="Culley D."/>
            <person name="Daum C."/>
            <person name="Ezra D."/>
            <person name="Gonzalez J."/>
            <person name="Henrissat B."/>
            <person name="Kuo A."/>
            <person name="Liang C."/>
            <person name="Lipzen A."/>
            <person name="Lutzoni F."/>
            <person name="Magnuson J."/>
            <person name="Mondo S."/>
            <person name="Nolan M."/>
            <person name="Ohm R."/>
            <person name="Pangilinan J."/>
            <person name="Park H.-J."/>
            <person name="Ramirez L."/>
            <person name="Alfaro M."/>
            <person name="Sun H."/>
            <person name="Tritt A."/>
            <person name="Yoshinaga Y."/>
            <person name="Zwiers L.-H."/>
            <person name="Turgeon B."/>
            <person name="Goodwin S."/>
            <person name="Spatafora J."/>
            <person name="Crous P."/>
            <person name="Grigoriev I."/>
        </authorList>
    </citation>
    <scope>NUCLEOTIDE SEQUENCE</scope>
    <source>
        <strain evidence="9">CBS 262.69</strain>
    </source>
</reference>
<dbReference type="Proteomes" id="UP000799640">
    <property type="component" value="Unassembled WGS sequence"/>
</dbReference>
<feature type="transmembrane region" description="Helical" evidence="6">
    <location>
        <begin position="411"/>
        <end position="432"/>
    </location>
</feature>
<comment type="subcellular location">
    <subcellularLocation>
        <location evidence="1">Membrane</location>
        <topology evidence="1">Single-pass type I membrane protein</topology>
    </subcellularLocation>
</comment>
<dbReference type="GO" id="GO:0005537">
    <property type="term" value="F:D-mannose binding"/>
    <property type="evidence" value="ECO:0007669"/>
    <property type="project" value="TreeGrafter"/>
</dbReference>
<dbReference type="InterPro" id="IPR051136">
    <property type="entry name" value="Intracellular_Lectin-GPT"/>
</dbReference>
<keyword evidence="10" id="KW-1185">Reference proteome</keyword>
<evidence type="ECO:0000256" key="7">
    <source>
        <dbReference type="SAM" id="SignalP"/>
    </source>
</evidence>
<keyword evidence="9" id="KW-0430">Lectin</keyword>
<accession>A0A6G1I2A4</accession>
<evidence type="ECO:0000313" key="9">
    <source>
        <dbReference type="EMBL" id="KAF2402311.1"/>
    </source>
</evidence>
<dbReference type="GO" id="GO:0000139">
    <property type="term" value="C:Golgi membrane"/>
    <property type="evidence" value="ECO:0007669"/>
    <property type="project" value="TreeGrafter"/>
</dbReference>
<feature type="domain" description="L-type lectin-like" evidence="8">
    <location>
        <begin position="34"/>
        <end position="245"/>
    </location>
</feature>
<dbReference type="GO" id="GO:0030134">
    <property type="term" value="C:COPII-coated ER to Golgi transport vesicle"/>
    <property type="evidence" value="ECO:0007669"/>
    <property type="project" value="TreeGrafter"/>
</dbReference>
<dbReference type="PANTHER" id="PTHR12223:SF28">
    <property type="entry name" value="LECTIN, MANNOSE BINDING 1 LIKE"/>
    <property type="match status" value="1"/>
</dbReference>
<evidence type="ECO:0000313" key="10">
    <source>
        <dbReference type="Proteomes" id="UP000799640"/>
    </source>
</evidence>
<dbReference type="InterPro" id="IPR005052">
    <property type="entry name" value="Lectin_leg"/>
</dbReference>
<dbReference type="PROSITE" id="PS51328">
    <property type="entry name" value="L_LECTIN_LIKE"/>
    <property type="match status" value="1"/>
</dbReference>
<evidence type="ECO:0000256" key="6">
    <source>
        <dbReference type="SAM" id="Phobius"/>
    </source>
</evidence>
<dbReference type="InterPro" id="IPR013320">
    <property type="entry name" value="ConA-like_dom_sf"/>
</dbReference>